<evidence type="ECO:0000259" key="1">
    <source>
        <dbReference type="Pfam" id="PF03551"/>
    </source>
</evidence>
<feature type="domain" description="Transcription regulator PadR N-terminal" evidence="1">
    <location>
        <begin position="13"/>
        <end position="87"/>
    </location>
</feature>
<dbReference type="EMBL" id="CAEZZA010000046">
    <property type="protein sequence ID" value="CAB4743319.1"/>
    <property type="molecule type" value="Genomic_DNA"/>
</dbReference>
<dbReference type="EMBL" id="CAFBPA010000002">
    <property type="protein sequence ID" value="CAB4993209.1"/>
    <property type="molecule type" value="Genomic_DNA"/>
</dbReference>
<sequence length="195" mass="22039">MAARTDLLDFASLGVLSEGPLHGYALRKALAEILGPFRALSYGSLYPCLRRLQARGWIEQLGAVDGPTTKRARVVYALTGDGKDVFTEWANQPGSDAWDDESFATRLAFFSRTEASVRLRILEGRRSRMEERLAVMRESMKRGRDRMDTFLLQMQEHGVEGAEREVSWLNSLILAERNVPKSELANPPQVKRSRK</sequence>
<accession>A0A6J6TAH9</accession>
<dbReference type="EMBL" id="CAEZXZ010000085">
    <property type="protein sequence ID" value="CAB4704602.1"/>
    <property type="molecule type" value="Genomic_DNA"/>
</dbReference>
<evidence type="ECO:0000313" key="3">
    <source>
        <dbReference type="EMBL" id="CAB4743319.1"/>
    </source>
</evidence>
<evidence type="ECO:0000313" key="2">
    <source>
        <dbReference type="EMBL" id="CAB4704602.1"/>
    </source>
</evidence>
<dbReference type="Pfam" id="PF03551">
    <property type="entry name" value="PadR"/>
    <property type="match status" value="1"/>
</dbReference>
<dbReference type="PANTHER" id="PTHR33169:SF26">
    <property type="entry name" value="CONSERVED PROTEIN"/>
    <property type="match status" value="1"/>
</dbReference>
<gene>
    <name evidence="2" type="ORF">UFOPK2625_00678</name>
    <name evidence="3" type="ORF">UFOPK2809_00478</name>
    <name evidence="4" type="ORF">UFOPK4043_00017</name>
</gene>
<proteinExistence type="predicted"/>
<dbReference type="PANTHER" id="PTHR33169">
    <property type="entry name" value="PADR-FAMILY TRANSCRIPTIONAL REGULATOR"/>
    <property type="match status" value="1"/>
</dbReference>
<dbReference type="InterPro" id="IPR036388">
    <property type="entry name" value="WH-like_DNA-bd_sf"/>
</dbReference>
<name>A0A6J6TAH9_9ZZZZ</name>
<dbReference type="InterPro" id="IPR052509">
    <property type="entry name" value="Metal_resp_DNA-bind_regulator"/>
</dbReference>
<evidence type="ECO:0000313" key="4">
    <source>
        <dbReference type="EMBL" id="CAB4993209.1"/>
    </source>
</evidence>
<protein>
    <submittedName>
        <fullName evidence="3">Unannotated protein</fullName>
    </submittedName>
</protein>
<reference evidence="3" key="1">
    <citation type="submission" date="2020-05" db="EMBL/GenBank/DDBJ databases">
        <authorList>
            <person name="Chiriac C."/>
            <person name="Salcher M."/>
            <person name="Ghai R."/>
            <person name="Kavagutti S V."/>
        </authorList>
    </citation>
    <scope>NUCLEOTIDE SEQUENCE</scope>
</reference>
<dbReference type="Gene3D" id="1.10.10.10">
    <property type="entry name" value="Winged helix-like DNA-binding domain superfamily/Winged helix DNA-binding domain"/>
    <property type="match status" value="1"/>
</dbReference>
<dbReference type="InterPro" id="IPR005149">
    <property type="entry name" value="Tscrpt_reg_PadR_N"/>
</dbReference>
<dbReference type="InterPro" id="IPR036390">
    <property type="entry name" value="WH_DNA-bd_sf"/>
</dbReference>
<organism evidence="3">
    <name type="scientific">freshwater metagenome</name>
    <dbReference type="NCBI Taxonomy" id="449393"/>
    <lineage>
        <taxon>unclassified sequences</taxon>
        <taxon>metagenomes</taxon>
        <taxon>ecological metagenomes</taxon>
    </lineage>
</organism>
<dbReference type="AlphaFoldDB" id="A0A6J6TAH9"/>
<dbReference type="SUPFAM" id="SSF46785">
    <property type="entry name" value="Winged helix' DNA-binding domain"/>
    <property type="match status" value="1"/>
</dbReference>